<evidence type="ECO:0000313" key="2">
    <source>
        <dbReference type="Proteomes" id="UP000053989"/>
    </source>
</evidence>
<gene>
    <name evidence="1" type="ORF">SCLCIDRAFT_907112</name>
</gene>
<evidence type="ECO:0000313" key="1">
    <source>
        <dbReference type="EMBL" id="KIM61296.1"/>
    </source>
</evidence>
<reference evidence="2" key="2">
    <citation type="submission" date="2015-01" db="EMBL/GenBank/DDBJ databases">
        <title>Evolutionary Origins and Diversification of the Mycorrhizal Mutualists.</title>
        <authorList>
            <consortium name="DOE Joint Genome Institute"/>
            <consortium name="Mycorrhizal Genomics Consortium"/>
            <person name="Kohler A."/>
            <person name="Kuo A."/>
            <person name="Nagy L.G."/>
            <person name="Floudas D."/>
            <person name="Copeland A."/>
            <person name="Barry K.W."/>
            <person name="Cichocki N."/>
            <person name="Veneault-Fourrey C."/>
            <person name="LaButti K."/>
            <person name="Lindquist E.A."/>
            <person name="Lipzen A."/>
            <person name="Lundell T."/>
            <person name="Morin E."/>
            <person name="Murat C."/>
            <person name="Riley R."/>
            <person name="Ohm R."/>
            <person name="Sun H."/>
            <person name="Tunlid A."/>
            <person name="Henrissat B."/>
            <person name="Grigoriev I.V."/>
            <person name="Hibbett D.S."/>
            <person name="Martin F."/>
        </authorList>
    </citation>
    <scope>NUCLEOTIDE SEQUENCE [LARGE SCALE GENOMIC DNA]</scope>
    <source>
        <strain evidence="2">Foug A</strain>
    </source>
</reference>
<dbReference type="HOGENOM" id="CLU_2279158_0_0_1"/>
<accession>A0A0C3DZJ4</accession>
<reference evidence="1 2" key="1">
    <citation type="submission" date="2014-04" db="EMBL/GenBank/DDBJ databases">
        <authorList>
            <consortium name="DOE Joint Genome Institute"/>
            <person name="Kuo A."/>
            <person name="Kohler A."/>
            <person name="Nagy L.G."/>
            <person name="Floudas D."/>
            <person name="Copeland A."/>
            <person name="Barry K.W."/>
            <person name="Cichocki N."/>
            <person name="Veneault-Fourrey C."/>
            <person name="LaButti K."/>
            <person name="Lindquist E.A."/>
            <person name="Lipzen A."/>
            <person name="Lundell T."/>
            <person name="Morin E."/>
            <person name="Murat C."/>
            <person name="Sun H."/>
            <person name="Tunlid A."/>
            <person name="Henrissat B."/>
            <person name="Grigoriev I.V."/>
            <person name="Hibbett D.S."/>
            <person name="Martin F."/>
            <person name="Nordberg H.P."/>
            <person name="Cantor M.N."/>
            <person name="Hua S.X."/>
        </authorList>
    </citation>
    <scope>NUCLEOTIDE SEQUENCE [LARGE SCALE GENOMIC DNA]</scope>
    <source>
        <strain evidence="1 2">Foug A</strain>
    </source>
</reference>
<dbReference type="Proteomes" id="UP000053989">
    <property type="component" value="Unassembled WGS sequence"/>
</dbReference>
<sequence length="102" mass="11641">MADLKIDYRLCHLCTSVKCCVSRKADLDFSRRTLLACHTYPIYCHSFLGLAGSLLSHVQVPRKLPRIDLHSRALFLSTSRKWIVENTDLLLTIRLDGRRGGL</sequence>
<dbReference type="InParanoid" id="A0A0C3DZJ4"/>
<dbReference type="AlphaFoldDB" id="A0A0C3DZJ4"/>
<dbReference type="EMBL" id="KN822053">
    <property type="protein sequence ID" value="KIM61296.1"/>
    <property type="molecule type" value="Genomic_DNA"/>
</dbReference>
<name>A0A0C3DZJ4_9AGAM</name>
<keyword evidence="2" id="KW-1185">Reference proteome</keyword>
<protein>
    <submittedName>
        <fullName evidence="1">Uncharacterized protein</fullName>
    </submittedName>
</protein>
<proteinExistence type="predicted"/>
<organism evidence="1 2">
    <name type="scientific">Scleroderma citrinum Foug A</name>
    <dbReference type="NCBI Taxonomy" id="1036808"/>
    <lineage>
        <taxon>Eukaryota</taxon>
        <taxon>Fungi</taxon>
        <taxon>Dikarya</taxon>
        <taxon>Basidiomycota</taxon>
        <taxon>Agaricomycotina</taxon>
        <taxon>Agaricomycetes</taxon>
        <taxon>Agaricomycetidae</taxon>
        <taxon>Boletales</taxon>
        <taxon>Sclerodermatineae</taxon>
        <taxon>Sclerodermataceae</taxon>
        <taxon>Scleroderma</taxon>
    </lineage>
</organism>